<evidence type="ECO:0000256" key="2">
    <source>
        <dbReference type="SAM" id="Phobius"/>
    </source>
</evidence>
<feature type="domain" description="Conjugative transposon TraM C-terminal" evidence="3">
    <location>
        <begin position="263"/>
        <end position="406"/>
    </location>
</feature>
<keyword evidence="2" id="KW-0812">Transmembrane</keyword>
<sequence>MKQTETFLRKRRFLTIFPVLIYPFLCLIFWGLGGGQVSAHVNIPLAQDGLNKSVPGAQIQDRKTDMLSLYDKAARDSAKLKELREIESKHWLNNPDVDSLRGQQADMVSAEHRSSRVDATEAKVNERLAELQKSLDKASSPVHRDVPISKEHSEGDENLKKMEQLLSNANQPLPSTVDPEIKTLNGMLDKILDIQHPERTQLAIKEQSKSQKGKVFTFSHEPSAPDLVIRRTNDDSVYKNRTVNRFYAAGSQINQDTVQHNAIRAIIYEGGKFTSGSKIKMLLQENVYLNGTEVPKGSFVFGFCEVQDERLKVRIESIGIGESIFKVSLSVYDNDAQEGISAPGAITRNEVKAGASSVLQSLDINSYDPSLGAQAANAGIATAKSLAGKKTKMVYASIKAGRKIFLLDDTEKR</sequence>
<protein>
    <submittedName>
        <fullName evidence="4">Conjugative transposon protein TraM</fullName>
    </submittedName>
</protein>
<comment type="caution">
    <text evidence="4">The sequence shown here is derived from an EMBL/GenBank/DDBJ whole genome shotgun (WGS) entry which is preliminary data.</text>
</comment>
<proteinExistence type="predicted"/>
<name>A0ABS7G710_9BACT</name>
<dbReference type="RefSeq" id="WP_220248663.1">
    <property type="nucleotide sequence ID" value="NZ_JAICCF010000001.1"/>
</dbReference>
<reference evidence="4 5" key="1">
    <citation type="submission" date="2021-08" db="EMBL/GenBank/DDBJ databases">
        <title>The genome sequence of Chitinophaga sp. B61.</title>
        <authorList>
            <person name="Zhang X."/>
        </authorList>
    </citation>
    <scope>NUCLEOTIDE SEQUENCE [LARGE SCALE GENOMIC DNA]</scope>
    <source>
        <strain evidence="4 5">B61</strain>
    </source>
</reference>
<gene>
    <name evidence="4" type="primary">traM</name>
    <name evidence="4" type="ORF">K1Y79_03770</name>
</gene>
<dbReference type="InterPro" id="IPR022187">
    <property type="entry name" value="Conjug_transposon_TraM"/>
</dbReference>
<organism evidence="4 5">
    <name type="scientific">Chitinophaga rhizophila</name>
    <dbReference type="NCBI Taxonomy" id="2866212"/>
    <lineage>
        <taxon>Bacteria</taxon>
        <taxon>Pseudomonadati</taxon>
        <taxon>Bacteroidota</taxon>
        <taxon>Chitinophagia</taxon>
        <taxon>Chitinophagales</taxon>
        <taxon>Chitinophagaceae</taxon>
        <taxon>Chitinophaga</taxon>
    </lineage>
</organism>
<evidence type="ECO:0000313" key="5">
    <source>
        <dbReference type="Proteomes" id="UP000812961"/>
    </source>
</evidence>
<evidence type="ECO:0000313" key="4">
    <source>
        <dbReference type="EMBL" id="MBW8683442.1"/>
    </source>
</evidence>
<keyword evidence="2" id="KW-0472">Membrane</keyword>
<dbReference type="NCBIfam" id="TIGR03779">
    <property type="entry name" value="Bac_Flav_CT_M"/>
    <property type="match status" value="1"/>
</dbReference>
<keyword evidence="5" id="KW-1185">Reference proteome</keyword>
<dbReference type="EMBL" id="JAICCF010000001">
    <property type="protein sequence ID" value="MBW8683442.1"/>
    <property type="molecule type" value="Genomic_DNA"/>
</dbReference>
<evidence type="ECO:0000256" key="1">
    <source>
        <dbReference type="SAM" id="MobiDB-lite"/>
    </source>
</evidence>
<dbReference type="Pfam" id="PF12508">
    <property type="entry name" value="Transposon_TraM"/>
    <property type="match status" value="1"/>
</dbReference>
<feature type="transmembrane region" description="Helical" evidence="2">
    <location>
        <begin position="12"/>
        <end position="32"/>
    </location>
</feature>
<evidence type="ECO:0000259" key="3">
    <source>
        <dbReference type="Pfam" id="PF12508"/>
    </source>
</evidence>
<accession>A0ABS7G710</accession>
<keyword evidence="2" id="KW-1133">Transmembrane helix</keyword>
<dbReference type="Proteomes" id="UP000812961">
    <property type="component" value="Unassembled WGS sequence"/>
</dbReference>
<feature type="region of interest" description="Disordered" evidence="1">
    <location>
        <begin position="132"/>
        <end position="155"/>
    </location>
</feature>
<dbReference type="InterPro" id="IPR055407">
    <property type="entry name" value="TraM_C"/>
</dbReference>